<keyword evidence="4" id="KW-1185">Reference proteome</keyword>
<feature type="region of interest" description="Disordered" evidence="1">
    <location>
        <begin position="1"/>
        <end position="24"/>
    </location>
</feature>
<feature type="transmembrane region" description="Helical" evidence="2">
    <location>
        <begin position="30"/>
        <end position="50"/>
    </location>
</feature>
<keyword evidence="2" id="KW-1133">Transmembrane helix</keyword>
<keyword evidence="2" id="KW-0812">Transmembrane</keyword>
<dbReference type="Proteomes" id="UP000273405">
    <property type="component" value="Unassembled WGS sequence"/>
</dbReference>
<evidence type="ECO:0000313" key="3">
    <source>
        <dbReference type="EMBL" id="RKH34163.1"/>
    </source>
</evidence>
<evidence type="ECO:0000313" key="4">
    <source>
        <dbReference type="Proteomes" id="UP000273405"/>
    </source>
</evidence>
<reference evidence="4" key="1">
    <citation type="submission" date="2018-09" db="EMBL/GenBank/DDBJ databases">
        <authorList>
            <person name="Livingstone P.G."/>
            <person name="Whitworth D.E."/>
        </authorList>
    </citation>
    <scope>NUCLEOTIDE SEQUENCE [LARGE SCALE GENOMIC DNA]</scope>
    <source>
        <strain evidence="4">CA040B</strain>
    </source>
</reference>
<dbReference type="OrthoDB" id="5523594at2"/>
<accession>A0A3A8MQ94</accession>
<evidence type="ECO:0000256" key="2">
    <source>
        <dbReference type="SAM" id="Phobius"/>
    </source>
</evidence>
<proteinExistence type="predicted"/>
<comment type="caution">
    <text evidence="3">The sequence shown here is derived from an EMBL/GenBank/DDBJ whole genome shotgun (WGS) entry which is preliminary data.</text>
</comment>
<dbReference type="AlphaFoldDB" id="A0A3A8MQ94"/>
<name>A0A3A8MQ94_9BACT</name>
<evidence type="ECO:0000256" key="1">
    <source>
        <dbReference type="SAM" id="MobiDB-lite"/>
    </source>
</evidence>
<sequence length="86" mass="10062">MRPDVDQPPVNPPRKSPPHSLRRARRGQAMVEYSVINWVLLVALVIGATVKVRWTDDRQTNVIDLFLEAYQIYYDSFYFVLNLPFP</sequence>
<organism evidence="3 4">
    <name type="scientific">Corallococcus sicarius</name>
    <dbReference type="NCBI Taxonomy" id="2316726"/>
    <lineage>
        <taxon>Bacteria</taxon>
        <taxon>Pseudomonadati</taxon>
        <taxon>Myxococcota</taxon>
        <taxon>Myxococcia</taxon>
        <taxon>Myxococcales</taxon>
        <taxon>Cystobacterineae</taxon>
        <taxon>Myxococcaceae</taxon>
        <taxon>Corallococcus</taxon>
    </lineage>
</organism>
<gene>
    <name evidence="3" type="ORF">D7X12_35285</name>
</gene>
<protein>
    <submittedName>
        <fullName evidence="3">Uncharacterized protein</fullName>
    </submittedName>
</protein>
<dbReference type="EMBL" id="RAWG01000353">
    <property type="protein sequence ID" value="RKH34163.1"/>
    <property type="molecule type" value="Genomic_DNA"/>
</dbReference>
<keyword evidence="2" id="KW-0472">Membrane</keyword>